<evidence type="ECO:0000313" key="1">
    <source>
        <dbReference type="EMBL" id="KAL3068354.1"/>
    </source>
</evidence>
<gene>
    <name evidence="1" type="ORF">niasHT_030645</name>
</gene>
<protein>
    <submittedName>
        <fullName evidence="1">Uncharacterized protein</fullName>
    </submittedName>
</protein>
<proteinExistence type="predicted"/>
<sequence length="83" mass="9558">MLKVILRNSIELVQKSDSATLAFGFIAGAGLELFKINFSCFGISFYKVFNEKQLSQELTEFEEKLANRNSVMRSRIDQFRNTK</sequence>
<comment type="caution">
    <text evidence="1">The sequence shown here is derived from an EMBL/GenBank/DDBJ whole genome shotgun (WGS) entry which is preliminary data.</text>
</comment>
<keyword evidence="2" id="KW-1185">Reference proteome</keyword>
<accession>A0ABD2HN49</accession>
<name>A0ABD2HN49_9BILA</name>
<dbReference type="Proteomes" id="UP001620626">
    <property type="component" value="Unassembled WGS sequence"/>
</dbReference>
<dbReference type="AlphaFoldDB" id="A0ABD2HN49"/>
<reference evidence="1 2" key="1">
    <citation type="submission" date="2024-10" db="EMBL/GenBank/DDBJ databases">
        <authorList>
            <person name="Kim D."/>
        </authorList>
    </citation>
    <scope>NUCLEOTIDE SEQUENCE [LARGE SCALE GENOMIC DNA]</scope>
    <source>
        <strain evidence="1">BH-2024</strain>
    </source>
</reference>
<dbReference type="EMBL" id="JBICBT010001408">
    <property type="protein sequence ID" value="KAL3068354.1"/>
    <property type="molecule type" value="Genomic_DNA"/>
</dbReference>
<organism evidence="1 2">
    <name type="scientific">Heterodera trifolii</name>
    <dbReference type="NCBI Taxonomy" id="157864"/>
    <lineage>
        <taxon>Eukaryota</taxon>
        <taxon>Metazoa</taxon>
        <taxon>Ecdysozoa</taxon>
        <taxon>Nematoda</taxon>
        <taxon>Chromadorea</taxon>
        <taxon>Rhabditida</taxon>
        <taxon>Tylenchina</taxon>
        <taxon>Tylenchomorpha</taxon>
        <taxon>Tylenchoidea</taxon>
        <taxon>Heteroderidae</taxon>
        <taxon>Heteroderinae</taxon>
        <taxon>Heterodera</taxon>
    </lineage>
</organism>
<evidence type="ECO:0000313" key="2">
    <source>
        <dbReference type="Proteomes" id="UP001620626"/>
    </source>
</evidence>